<keyword evidence="4" id="KW-1185">Reference proteome</keyword>
<evidence type="ECO:0000313" key="3">
    <source>
        <dbReference type="EMBL" id="KAF2800894.1"/>
    </source>
</evidence>
<feature type="compositionally biased region" description="Basic and acidic residues" evidence="1">
    <location>
        <begin position="235"/>
        <end position="246"/>
    </location>
</feature>
<dbReference type="AlphaFoldDB" id="A0A6A6XYS2"/>
<dbReference type="OrthoDB" id="3431913at2759"/>
<feature type="compositionally biased region" description="Polar residues" evidence="1">
    <location>
        <begin position="224"/>
        <end position="233"/>
    </location>
</feature>
<dbReference type="GO" id="GO:0008233">
    <property type="term" value="F:peptidase activity"/>
    <property type="evidence" value="ECO:0007669"/>
    <property type="project" value="InterPro"/>
</dbReference>
<sequence>MGRSVPNKDRTSGSPNLNDQERKVNIAYRFVGGPEWAKGAKVVDDIADATMNLFVPGKFLFDLISKKEEPLPNPNYHWCVQVGSFYHQLQASGKPLKNWYENDRFDKQGGSWETFEVGTTRYNDAAINSAGIQAIDSMPEDYDFWSNNCQTFTIRLADMICRNGRKKVYTSWSRWTLTAGFIPGMESADQASDQKQELEVSYVENGAKHFAMLENIEEILQQNTPEVTANQFVNEGKEGDKTDEAS</sequence>
<dbReference type="EMBL" id="MU001741">
    <property type="protein sequence ID" value="KAF2800894.1"/>
    <property type="molecule type" value="Genomic_DNA"/>
</dbReference>
<dbReference type="Proteomes" id="UP000799757">
    <property type="component" value="Unassembled WGS sequence"/>
</dbReference>
<evidence type="ECO:0000256" key="1">
    <source>
        <dbReference type="SAM" id="MobiDB-lite"/>
    </source>
</evidence>
<accession>A0A6A6XYS2</accession>
<gene>
    <name evidence="3" type="ORF">K505DRAFT_331311</name>
</gene>
<feature type="domain" description="PPPDE" evidence="2">
    <location>
        <begin position="40"/>
        <end position="190"/>
    </location>
</feature>
<feature type="region of interest" description="Disordered" evidence="1">
    <location>
        <begin position="224"/>
        <end position="246"/>
    </location>
</feature>
<organism evidence="3 4">
    <name type="scientific">Melanomma pulvis-pyrius CBS 109.77</name>
    <dbReference type="NCBI Taxonomy" id="1314802"/>
    <lineage>
        <taxon>Eukaryota</taxon>
        <taxon>Fungi</taxon>
        <taxon>Dikarya</taxon>
        <taxon>Ascomycota</taxon>
        <taxon>Pezizomycotina</taxon>
        <taxon>Dothideomycetes</taxon>
        <taxon>Pleosporomycetidae</taxon>
        <taxon>Pleosporales</taxon>
        <taxon>Melanommataceae</taxon>
        <taxon>Melanomma</taxon>
    </lineage>
</organism>
<evidence type="ECO:0000313" key="4">
    <source>
        <dbReference type="Proteomes" id="UP000799757"/>
    </source>
</evidence>
<dbReference type="InterPro" id="IPR008580">
    <property type="entry name" value="PPPDE_dom"/>
</dbReference>
<evidence type="ECO:0000259" key="2">
    <source>
        <dbReference type="PROSITE" id="PS51858"/>
    </source>
</evidence>
<proteinExistence type="predicted"/>
<protein>
    <recommendedName>
        <fullName evidence="2">PPPDE domain-containing protein</fullName>
    </recommendedName>
</protein>
<reference evidence="3" key="1">
    <citation type="journal article" date="2020" name="Stud. Mycol.">
        <title>101 Dothideomycetes genomes: a test case for predicting lifestyles and emergence of pathogens.</title>
        <authorList>
            <person name="Haridas S."/>
            <person name="Albert R."/>
            <person name="Binder M."/>
            <person name="Bloem J."/>
            <person name="Labutti K."/>
            <person name="Salamov A."/>
            <person name="Andreopoulos B."/>
            <person name="Baker S."/>
            <person name="Barry K."/>
            <person name="Bills G."/>
            <person name="Bluhm B."/>
            <person name="Cannon C."/>
            <person name="Castanera R."/>
            <person name="Culley D."/>
            <person name="Daum C."/>
            <person name="Ezra D."/>
            <person name="Gonzalez J."/>
            <person name="Henrissat B."/>
            <person name="Kuo A."/>
            <person name="Liang C."/>
            <person name="Lipzen A."/>
            <person name="Lutzoni F."/>
            <person name="Magnuson J."/>
            <person name="Mondo S."/>
            <person name="Nolan M."/>
            <person name="Ohm R."/>
            <person name="Pangilinan J."/>
            <person name="Park H.-J."/>
            <person name="Ramirez L."/>
            <person name="Alfaro M."/>
            <person name="Sun H."/>
            <person name="Tritt A."/>
            <person name="Yoshinaga Y."/>
            <person name="Zwiers L.-H."/>
            <person name="Turgeon B."/>
            <person name="Goodwin S."/>
            <person name="Spatafora J."/>
            <person name="Crous P."/>
            <person name="Grigoriev I."/>
        </authorList>
    </citation>
    <scope>NUCLEOTIDE SEQUENCE</scope>
    <source>
        <strain evidence="3">CBS 109.77</strain>
    </source>
</reference>
<dbReference type="PROSITE" id="PS51858">
    <property type="entry name" value="PPPDE"/>
    <property type="match status" value="1"/>
</dbReference>
<name>A0A6A6XYS2_9PLEO</name>